<keyword evidence="7" id="KW-1185">Reference proteome</keyword>
<keyword evidence="2" id="KW-0479">Metal-binding</keyword>
<dbReference type="InterPro" id="IPR036866">
    <property type="entry name" value="RibonucZ/Hydroxyglut_hydro"/>
</dbReference>
<feature type="domain" description="Metallo-beta-lactamase" evidence="5">
    <location>
        <begin position="53"/>
        <end position="264"/>
    </location>
</feature>
<evidence type="ECO:0000256" key="1">
    <source>
        <dbReference type="ARBA" id="ARBA00007749"/>
    </source>
</evidence>
<dbReference type="Proteomes" id="UP000654345">
    <property type="component" value="Unassembled WGS sequence"/>
</dbReference>
<name>A0ABQ3V468_9CHLR</name>
<dbReference type="InterPro" id="IPR001279">
    <property type="entry name" value="Metallo-B-lactamas"/>
</dbReference>
<dbReference type="SUPFAM" id="SSF56281">
    <property type="entry name" value="Metallo-hydrolase/oxidoreductase"/>
    <property type="match status" value="1"/>
</dbReference>
<gene>
    <name evidence="6" type="ORF">KSB_84340</name>
</gene>
<dbReference type="RefSeq" id="WP_201376090.1">
    <property type="nucleotide sequence ID" value="NZ_BNJG01000003.1"/>
</dbReference>
<dbReference type="PANTHER" id="PTHR42978">
    <property type="entry name" value="QUORUM-QUENCHING LACTONASE YTNP-RELATED-RELATED"/>
    <property type="match status" value="1"/>
</dbReference>
<evidence type="ECO:0000313" key="7">
    <source>
        <dbReference type="Proteomes" id="UP000654345"/>
    </source>
</evidence>
<evidence type="ECO:0000256" key="2">
    <source>
        <dbReference type="ARBA" id="ARBA00022723"/>
    </source>
</evidence>
<evidence type="ECO:0000256" key="4">
    <source>
        <dbReference type="ARBA" id="ARBA00022833"/>
    </source>
</evidence>
<comment type="similarity">
    <text evidence="1">Belongs to the metallo-beta-lactamase superfamily.</text>
</comment>
<keyword evidence="3" id="KW-0378">Hydrolase</keyword>
<protein>
    <recommendedName>
        <fullName evidence="5">Metallo-beta-lactamase domain-containing protein</fullName>
    </recommendedName>
</protein>
<keyword evidence="4" id="KW-0862">Zinc</keyword>
<dbReference type="EMBL" id="BNJG01000003">
    <property type="protein sequence ID" value="GHO59959.1"/>
    <property type="molecule type" value="Genomic_DNA"/>
</dbReference>
<evidence type="ECO:0000313" key="6">
    <source>
        <dbReference type="EMBL" id="GHO59959.1"/>
    </source>
</evidence>
<evidence type="ECO:0000259" key="5">
    <source>
        <dbReference type="SMART" id="SM00849"/>
    </source>
</evidence>
<dbReference type="Pfam" id="PF00753">
    <property type="entry name" value="Lactamase_B"/>
    <property type="match status" value="1"/>
</dbReference>
<dbReference type="SMART" id="SM00849">
    <property type="entry name" value="Lactamase_B"/>
    <property type="match status" value="1"/>
</dbReference>
<sequence length="283" mass="31542">MSHHTRRIDVGIATVSVMNVGDIEFRLSDELVIPEEKQDPAIAAQLEQPARFPTQCFHIALPGASVLIDACNYMRSFPPSSPYFLPGYQPPPDLVTQLGEQGVRPEDITHLVITHAHFDHYSGTTTECDGQMVPCFPLARCFLGRADWERSEMQKALQELHSQDRSTLGVLYQRRLLELVEGERELVPGIHIIPAPGESAGHQIVRIHSQGQTLYCLGDLYHDPVEVEHPSWMTSWADFNTNVSSRQALIQAALDEQALLTAAHIAGIGRVEHTSSGLKWKQL</sequence>
<dbReference type="InterPro" id="IPR051013">
    <property type="entry name" value="MBL_superfamily_lactonases"/>
</dbReference>
<dbReference type="Gene3D" id="3.60.15.10">
    <property type="entry name" value="Ribonuclease Z/Hydroxyacylglutathione hydrolase-like"/>
    <property type="match status" value="1"/>
</dbReference>
<evidence type="ECO:0000256" key="3">
    <source>
        <dbReference type="ARBA" id="ARBA00022801"/>
    </source>
</evidence>
<proteinExistence type="inferred from homology"/>
<accession>A0ABQ3V468</accession>
<organism evidence="6 7">
    <name type="scientific">Ktedonobacter robiniae</name>
    <dbReference type="NCBI Taxonomy" id="2778365"/>
    <lineage>
        <taxon>Bacteria</taxon>
        <taxon>Bacillati</taxon>
        <taxon>Chloroflexota</taxon>
        <taxon>Ktedonobacteria</taxon>
        <taxon>Ktedonobacterales</taxon>
        <taxon>Ktedonobacteraceae</taxon>
        <taxon>Ktedonobacter</taxon>
    </lineage>
</organism>
<reference evidence="6 7" key="1">
    <citation type="journal article" date="2021" name="Int. J. Syst. Evol. Microbiol.">
        <title>Reticulibacter mediterranei gen. nov., sp. nov., within the new family Reticulibacteraceae fam. nov., and Ktedonospora formicarum gen. nov., sp. nov., Ktedonobacter robiniae sp. nov., Dictyobacter formicarum sp. nov. and Dictyobacter arantiisoli sp. nov., belonging to the class Ktedonobacteria.</title>
        <authorList>
            <person name="Yabe S."/>
            <person name="Zheng Y."/>
            <person name="Wang C.M."/>
            <person name="Sakai Y."/>
            <person name="Abe K."/>
            <person name="Yokota A."/>
            <person name="Donadio S."/>
            <person name="Cavaletti L."/>
            <person name="Monciardini P."/>
        </authorList>
    </citation>
    <scope>NUCLEOTIDE SEQUENCE [LARGE SCALE GENOMIC DNA]</scope>
    <source>
        <strain evidence="6 7">SOSP1-30</strain>
    </source>
</reference>
<comment type="caution">
    <text evidence="6">The sequence shown here is derived from an EMBL/GenBank/DDBJ whole genome shotgun (WGS) entry which is preliminary data.</text>
</comment>